<evidence type="ECO:0000256" key="1">
    <source>
        <dbReference type="ARBA" id="ARBA00022630"/>
    </source>
</evidence>
<evidence type="ECO:0000256" key="2">
    <source>
        <dbReference type="ARBA" id="ARBA00023002"/>
    </source>
</evidence>
<gene>
    <name evidence="4" type="primary">trxB</name>
    <name evidence="4" type="ORF">NO1_1179</name>
</gene>
<evidence type="ECO:0000259" key="3">
    <source>
        <dbReference type="Pfam" id="PF07992"/>
    </source>
</evidence>
<dbReference type="InterPro" id="IPR050097">
    <property type="entry name" value="Ferredoxin-NADP_redctase_2"/>
</dbReference>
<evidence type="ECO:0000313" key="4">
    <source>
        <dbReference type="EMBL" id="GBR73913.1"/>
    </source>
</evidence>
<comment type="caution">
    <text evidence="4">The sequence shown here is derived from an EMBL/GenBank/DDBJ whole genome shotgun (WGS) entry which is preliminary data.</text>
</comment>
<evidence type="ECO:0000313" key="5">
    <source>
        <dbReference type="Proteomes" id="UP000269352"/>
    </source>
</evidence>
<dbReference type="Pfam" id="PF07992">
    <property type="entry name" value="Pyr_redox_2"/>
    <property type="match status" value="1"/>
</dbReference>
<organism evidence="4 5">
    <name type="scientific">Termititenax aidoneus</name>
    <dbReference type="NCBI Taxonomy" id="2218524"/>
    <lineage>
        <taxon>Bacteria</taxon>
        <taxon>Bacillati</taxon>
        <taxon>Candidatus Margulisiibacteriota</taxon>
        <taxon>Candidatus Termititenacia</taxon>
        <taxon>Candidatus Termititenacales</taxon>
        <taxon>Candidatus Termititenacaceae</taxon>
        <taxon>Candidatus Termititenax</taxon>
    </lineage>
</organism>
<keyword evidence="1" id="KW-0285">Flavoprotein</keyword>
<reference evidence="4 5" key="1">
    <citation type="journal article" date="2019" name="ISME J.">
        <title>Genome analyses of uncultured TG2/ZB3 bacteria in 'Margulisbacteria' specifically attached to ectosymbiotic spirochetes of protists in the termite gut.</title>
        <authorList>
            <person name="Utami Y.D."/>
            <person name="Kuwahara H."/>
            <person name="Igai K."/>
            <person name="Murakami T."/>
            <person name="Sugaya K."/>
            <person name="Morikawa T."/>
            <person name="Nagura Y."/>
            <person name="Yuki M."/>
            <person name="Deevong P."/>
            <person name="Inoue T."/>
            <person name="Kihara K."/>
            <person name="Lo N."/>
            <person name="Yamada A."/>
            <person name="Ohkuma M."/>
            <person name="Hongoh Y."/>
        </authorList>
    </citation>
    <scope>NUCLEOTIDE SEQUENCE [LARGE SCALE GENOMIC DNA]</scope>
    <source>
        <strain evidence="4">NkOx7-01</strain>
    </source>
</reference>
<keyword evidence="5" id="KW-1185">Reference proteome</keyword>
<accession>A0A388TB18</accession>
<dbReference type="InterPro" id="IPR036188">
    <property type="entry name" value="FAD/NAD-bd_sf"/>
</dbReference>
<dbReference type="PRINTS" id="PR00469">
    <property type="entry name" value="PNDRDTASEII"/>
</dbReference>
<name>A0A388TB18_TERA1</name>
<proteinExistence type="predicted"/>
<dbReference type="PRINTS" id="PR00368">
    <property type="entry name" value="FADPNR"/>
</dbReference>
<dbReference type="SUPFAM" id="SSF51905">
    <property type="entry name" value="FAD/NAD(P)-binding domain"/>
    <property type="match status" value="1"/>
</dbReference>
<dbReference type="EMBL" id="BGZN01000024">
    <property type="protein sequence ID" value="GBR73913.1"/>
    <property type="molecule type" value="Genomic_DNA"/>
</dbReference>
<dbReference type="Proteomes" id="UP000269352">
    <property type="component" value="Unassembled WGS sequence"/>
</dbReference>
<dbReference type="PANTHER" id="PTHR48105">
    <property type="entry name" value="THIOREDOXIN REDUCTASE 1-RELATED-RELATED"/>
    <property type="match status" value="1"/>
</dbReference>
<dbReference type="Gene3D" id="3.50.50.60">
    <property type="entry name" value="FAD/NAD(P)-binding domain"/>
    <property type="match status" value="2"/>
</dbReference>
<dbReference type="GO" id="GO:0016491">
    <property type="term" value="F:oxidoreductase activity"/>
    <property type="evidence" value="ECO:0007669"/>
    <property type="project" value="UniProtKB-KW"/>
</dbReference>
<dbReference type="InterPro" id="IPR023753">
    <property type="entry name" value="FAD/NAD-binding_dom"/>
</dbReference>
<feature type="domain" description="FAD/NAD(P)-binding" evidence="3">
    <location>
        <begin position="20"/>
        <end position="307"/>
    </location>
</feature>
<dbReference type="AlphaFoldDB" id="A0A388TB18"/>
<protein>
    <submittedName>
        <fullName evidence="4">Thioredoxin-disulfide reductase</fullName>
    </submittedName>
</protein>
<keyword evidence="2" id="KW-0560">Oxidoreductase</keyword>
<sequence>MQTQTEPRPETAAQSGNVLDLLIVGGGFAGLTAAIYAGRAGLNTLALEPQIPGGVITTSELVENWPTQISISGLDLGNLLQKQVEKIGVPIEYGIASQFKRTENIFQTTLDNGKILQSRTVIYAAGALPQRLGIPGEQEFRGRGVSYCATCDGPFYKGKNVVVLGGKNTAVQEALYLSGLAKTVVLAHSGKNLQAPKMLLDKAQSRPNLIFKTLCQAKEIRGEGTILTSVVLQHLLTKETEILACDGVFVYAGLIPNTEMLKDFVRLTEDGYIAAGEDTRTNVAGFFAAGDARAKELRQLVTAAADGAVAATMAEKYLQELRI</sequence>